<dbReference type="PANTHER" id="PTHR42788:SF13">
    <property type="entry name" value="ALIPHATIC SULFONATES IMPORT ATP-BINDING PROTEIN SSUB"/>
    <property type="match status" value="1"/>
</dbReference>
<keyword evidence="2" id="KW-0813">Transport</keyword>
<keyword evidence="4 6" id="KW-0067">ATP-binding</keyword>
<dbReference type="CDD" id="cd03293">
    <property type="entry name" value="ABC_NrtD_SsuB_transporters"/>
    <property type="match status" value="1"/>
</dbReference>
<keyword evidence="3" id="KW-0547">Nucleotide-binding</keyword>
<evidence type="ECO:0000256" key="1">
    <source>
        <dbReference type="ARBA" id="ARBA00005417"/>
    </source>
</evidence>
<dbReference type="InterPro" id="IPR027417">
    <property type="entry name" value="P-loop_NTPase"/>
</dbReference>
<evidence type="ECO:0000256" key="2">
    <source>
        <dbReference type="ARBA" id="ARBA00022448"/>
    </source>
</evidence>
<dbReference type="InterPro" id="IPR017871">
    <property type="entry name" value="ABC_transporter-like_CS"/>
</dbReference>
<dbReference type="EMBL" id="WPHG01000004">
    <property type="protein sequence ID" value="MVA98992.1"/>
    <property type="molecule type" value="Genomic_DNA"/>
</dbReference>
<dbReference type="GO" id="GO:0005524">
    <property type="term" value="F:ATP binding"/>
    <property type="evidence" value="ECO:0007669"/>
    <property type="project" value="UniProtKB-KW"/>
</dbReference>
<proteinExistence type="inferred from homology"/>
<reference evidence="6 7" key="1">
    <citation type="submission" date="2019-12" db="EMBL/GenBank/DDBJ databases">
        <title>Nitratireductor arenosus sp. nov., Isolated from sea sand, Jeju island, South Korea.</title>
        <authorList>
            <person name="Kim W."/>
        </authorList>
    </citation>
    <scope>NUCLEOTIDE SEQUENCE [LARGE SCALE GENOMIC DNA]</scope>
    <source>
        <strain evidence="6 7">CAU 1489</strain>
    </source>
</reference>
<dbReference type="InterPro" id="IPR003593">
    <property type="entry name" value="AAA+_ATPase"/>
</dbReference>
<evidence type="ECO:0000256" key="4">
    <source>
        <dbReference type="ARBA" id="ARBA00022840"/>
    </source>
</evidence>
<dbReference type="PROSITE" id="PS50893">
    <property type="entry name" value="ABC_TRANSPORTER_2"/>
    <property type="match status" value="1"/>
</dbReference>
<dbReference type="RefSeq" id="WP_156713958.1">
    <property type="nucleotide sequence ID" value="NZ_WPHG01000004.1"/>
</dbReference>
<dbReference type="InterPro" id="IPR050166">
    <property type="entry name" value="ABC_transporter_ATP-bind"/>
</dbReference>
<organism evidence="6 7">
    <name type="scientific">Nitratireductor arenosus</name>
    <dbReference type="NCBI Taxonomy" id="2682096"/>
    <lineage>
        <taxon>Bacteria</taxon>
        <taxon>Pseudomonadati</taxon>
        <taxon>Pseudomonadota</taxon>
        <taxon>Alphaproteobacteria</taxon>
        <taxon>Hyphomicrobiales</taxon>
        <taxon>Phyllobacteriaceae</taxon>
        <taxon>Nitratireductor</taxon>
    </lineage>
</organism>
<name>A0A844QHP7_9HYPH</name>
<evidence type="ECO:0000256" key="3">
    <source>
        <dbReference type="ARBA" id="ARBA00022741"/>
    </source>
</evidence>
<evidence type="ECO:0000259" key="5">
    <source>
        <dbReference type="PROSITE" id="PS50893"/>
    </source>
</evidence>
<gene>
    <name evidence="6" type="ORF">GN330_17225</name>
</gene>
<dbReference type="PROSITE" id="PS00211">
    <property type="entry name" value="ABC_TRANSPORTER_1"/>
    <property type="match status" value="1"/>
</dbReference>
<dbReference type="Gene3D" id="3.40.50.300">
    <property type="entry name" value="P-loop containing nucleotide triphosphate hydrolases"/>
    <property type="match status" value="1"/>
</dbReference>
<sequence length="272" mass="30136">MTAGDAQTPKLRVDAASKVYATASGDLLALDRCSLDVRANEIVSIVGPSGCGKTTLLWSMSGLHGLSGGEILLDGTPIRGPHPDIGLVFQEANLLPWRDLDANIRFPFEIKRIKPDNPWIDHLLQRVGLEGFGGKFPRELSGGMQQRAAMVRALSLRPSVLLMDEPFGALDSFTREEMNRLVEEIWLETQTTIVFITHSIEEAIFLSDRVVVLSGRPGRVAREFSVPFERPRSMEVMATKEVFDLTNAIKMEIVGGRKGAEPQAKRQRERTN</sequence>
<evidence type="ECO:0000313" key="6">
    <source>
        <dbReference type="EMBL" id="MVA98992.1"/>
    </source>
</evidence>
<comment type="similarity">
    <text evidence="1">Belongs to the ABC transporter superfamily.</text>
</comment>
<accession>A0A844QHP7</accession>
<protein>
    <submittedName>
        <fullName evidence="6">ATP-binding cassette domain-containing protein</fullName>
    </submittedName>
</protein>
<dbReference type="SUPFAM" id="SSF52540">
    <property type="entry name" value="P-loop containing nucleoside triphosphate hydrolases"/>
    <property type="match status" value="1"/>
</dbReference>
<comment type="caution">
    <text evidence="6">The sequence shown here is derived from an EMBL/GenBank/DDBJ whole genome shotgun (WGS) entry which is preliminary data.</text>
</comment>
<dbReference type="GO" id="GO:0016887">
    <property type="term" value="F:ATP hydrolysis activity"/>
    <property type="evidence" value="ECO:0007669"/>
    <property type="project" value="InterPro"/>
</dbReference>
<dbReference type="PANTHER" id="PTHR42788">
    <property type="entry name" value="TAURINE IMPORT ATP-BINDING PROTEIN-RELATED"/>
    <property type="match status" value="1"/>
</dbReference>
<dbReference type="AlphaFoldDB" id="A0A844QHP7"/>
<feature type="domain" description="ABC transporter" evidence="5">
    <location>
        <begin position="11"/>
        <end position="240"/>
    </location>
</feature>
<dbReference type="Pfam" id="PF00005">
    <property type="entry name" value="ABC_tran"/>
    <property type="match status" value="1"/>
</dbReference>
<dbReference type="SMART" id="SM00382">
    <property type="entry name" value="AAA"/>
    <property type="match status" value="1"/>
</dbReference>
<keyword evidence="7" id="KW-1185">Reference proteome</keyword>
<dbReference type="Proteomes" id="UP000463224">
    <property type="component" value="Unassembled WGS sequence"/>
</dbReference>
<dbReference type="InterPro" id="IPR003439">
    <property type="entry name" value="ABC_transporter-like_ATP-bd"/>
</dbReference>
<evidence type="ECO:0000313" key="7">
    <source>
        <dbReference type="Proteomes" id="UP000463224"/>
    </source>
</evidence>